<sequence length="601" mass="69090">MASSSEEANLLGKRKPEDGLLTEPVLKKHKEKSEEKEIEEARFELLLSDIEAATSETTKGFAVESNSISVEGLDETPAETEPIQEPKKTLFVSHLPAYTKISDIVCFFQNVGQVVRVRLVVDNRGVFMGDAFVEFASNDQANKALKEKKCDKFKNWRKIVLGVADKGEGAPFFPPKYCIDHKVWYLEDDEDYLQQEVEEDEDYLQQVEEEDEDYLQQVEEEDEDYLQQESLPIEEEDETPPNAEEDSVLFIANLSPQTTKISHIIKFFKYGVVSVRFIVNRQRKHLGYAFVEFVSPERANLALKKKNGEYLHDHEILLMKRLEVDTPHSAETVVSVRDKTLFVAHLSKQTKISDIINFFKDVGEVVHVRLMVGKGTGLMGSGYVEFASAAEAEKAMEKKNGKYLNRRKLYLSFVKEPSRFKYCIDYKVWFEDYVQRENLLLQENASMEGLDETPDFVEEVSSSKKTLFADISHKKIVRFNIPNIISYFEDFGEVASVRLIVDRRGISSGCCCVEFATCTESNKAMRINQHVKGIFVKMLEIAPYPFRPKYNLTDLAEKLWYEDELRREGFGLPTRPKPEKEPCVVRKTTFCGQRITFSDED</sequence>
<dbReference type="InterPro" id="IPR000504">
    <property type="entry name" value="RRM_dom"/>
</dbReference>
<dbReference type="PROSITE" id="PS50102">
    <property type="entry name" value="RRM"/>
    <property type="match status" value="4"/>
</dbReference>
<dbReference type="Proteomes" id="UP000028999">
    <property type="component" value="Unassembled WGS sequence"/>
</dbReference>
<reference evidence="8 9" key="1">
    <citation type="journal article" date="2014" name="Science">
        <title>Plant genetics. Early allopolyploid evolution in the post-Neolithic Brassica napus oilseed genome.</title>
        <authorList>
            <person name="Chalhoub B."/>
            <person name="Denoeud F."/>
            <person name="Liu S."/>
            <person name="Parkin I.A."/>
            <person name="Tang H."/>
            <person name="Wang X."/>
            <person name="Chiquet J."/>
            <person name="Belcram H."/>
            <person name="Tong C."/>
            <person name="Samans B."/>
            <person name="Correa M."/>
            <person name="Da Silva C."/>
            <person name="Just J."/>
            <person name="Falentin C."/>
            <person name="Koh C.S."/>
            <person name="Le Clainche I."/>
            <person name="Bernard M."/>
            <person name="Bento P."/>
            <person name="Noel B."/>
            <person name="Labadie K."/>
            <person name="Alberti A."/>
            <person name="Charles M."/>
            <person name="Arnaud D."/>
            <person name="Guo H."/>
            <person name="Daviaud C."/>
            <person name="Alamery S."/>
            <person name="Jabbari K."/>
            <person name="Zhao M."/>
            <person name="Edger P.P."/>
            <person name="Chelaifa H."/>
            <person name="Tack D."/>
            <person name="Lassalle G."/>
            <person name="Mestiri I."/>
            <person name="Schnel N."/>
            <person name="Le Paslier M.C."/>
            <person name="Fan G."/>
            <person name="Renault V."/>
            <person name="Bayer P.E."/>
            <person name="Golicz A.A."/>
            <person name="Manoli S."/>
            <person name="Lee T.H."/>
            <person name="Thi V.H."/>
            <person name="Chalabi S."/>
            <person name="Hu Q."/>
            <person name="Fan C."/>
            <person name="Tollenaere R."/>
            <person name="Lu Y."/>
            <person name="Battail C."/>
            <person name="Shen J."/>
            <person name="Sidebottom C.H."/>
            <person name="Wang X."/>
            <person name="Canaguier A."/>
            <person name="Chauveau A."/>
            <person name="Berard A."/>
            <person name="Deniot G."/>
            <person name="Guan M."/>
            <person name="Liu Z."/>
            <person name="Sun F."/>
            <person name="Lim Y.P."/>
            <person name="Lyons E."/>
            <person name="Town C.D."/>
            <person name="Bancroft I."/>
            <person name="Wang X."/>
            <person name="Meng J."/>
            <person name="Ma J."/>
            <person name="Pires J.C."/>
            <person name="King G.J."/>
            <person name="Brunel D."/>
            <person name="Delourme R."/>
            <person name="Renard M."/>
            <person name="Aury J.M."/>
            <person name="Adams K.L."/>
            <person name="Batley J."/>
            <person name="Snowdon R.J."/>
            <person name="Tost J."/>
            <person name="Edwards D."/>
            <person name="Zhou Y."/>
            <person name="Hua W."/>
            <person name="Sharpe A.G."/>
            <person name="Paterson A.H."/>
            <person name="Guan C."/>
            <person name="Wincker P."/>
        </authorList>
    </citation>
    <scope>NUCLEOTIDE SEQUENCE [LARGE SCALE GENOMIC DNA]</scope>
    <source>
        <strain evidence="9">cv. Darmor-bzh</strain>
    </source>
</reference>
<keyword evidence="3" id="KW-0694">RNA-binding</keyword>
<feature type="coiled-coil region" evidence="4">
    <location>
        <begin position="190"/>
        <end position="224"/>
    </location>
</feature>
<dbReference type="Gene3D" id="3.30.70.330">
    <property type="match status" value="4"/>
</dbReference>
<protein>
    <submittedName>
        <fullName evidence="7">(rape) hypothetical protein</fullName>
    </submittedName>
    <submittedName>
        <fullName evidence="8">BnaA02g32760D protein</fullName>
    </submittedName>
</protein>
<dbReference type="GO" id="GO:0000398">
    <property type="term" value="P:mRNA splicing, via spliceosome"/>
    <property type="evidence" value="ECO:0000318"/>
    <property type="project" value="GO_Central"/>
</dbReference>
<proteinExistence type="predicted"/>
<dbReference type="InterPro" id="IPR012677">
    <property type="entry name" value="Nucleotide-bd_a/b_plait_sf"/>
</dbReference>
<organism evidence="8 9">
    <name type="scientific">Brassica napus</name>
    <name type="common">Rape</name>
    <dbReference type="NCBI Taxonomy" id="3708"/>
    <lineage>
        <taxon>Eukaryota</taxon>
        <taxon>Viridiplantae</taxon>
        <taxon>Streptophyta</taxon>
        <taxon>Embryophyta</taxon>
        <taxon>Tracheophyta</taxon>
        <taxon>Spermatophyta</taxon>
        <taxon>Magnoliopsida</taxon>
        <taxon>eudicotyledons</taxon>
        <taxon>Gunneridae</taxon>
        <taxon>Pentapetalae</taxon>
        <taxon>rosids</taxon>
        <taxon>malvids</taxon>
        <taxon>Brassicales</taxon>
        <taxon>Brassicaceae</taxon>
        <taxon>Brassiceae</taxon>
        <taxon>Brassica</taxon>
    </lineage>
</organism>
<dbReference type="SUPFAM" id="SSF54928">
    <property type="entry name" value="RNA-binding domain, RBD"/>
    <property type="match status" value="4"/>
</dbReference>
<dbReference type="InterPro" id="IPR035979">
    <property type="entry name" value="RBD_domain_sf"/>
</dbReference>
<keyword evidence="4" id="KW-0175">Coiled coil</keyword>
<feature type="domain" description="RRM" evidence="6">
    <location>
        <begin position="88"/>
        <end position="166"/>
    </location>
</feature>
<evidence type="ECO:0000256" key="4">
    <source>
        <dbReference type="SAM" id="Coils"/>
    </source>
</evidence>
<evidence type="ECO:0000256" key="5">
    <source>
        <dbReference type="SAM" id="MobiDB-lite"/>
    </source>
</evidence>
<feature type="region of interest" description="Disordered" evidence="5">
    <location>
        <begin position="1"/>
        <end position="35"/>
    </location>
</feature>
<gene>
    <name evidence="8" type="primary">BnaA02g32760D</name>
    <name evidence="7" type="ORF">DARMORV10_A02P40830.1</name>
    <name evidence="8" type="ORF">GSBRNA2T00086454001</name>
</gene>
<dbReference type="PaxDb" id="3708-A0A078I7S3"/>
<dbReference type="CDD" id="cd00590">
    <property type="entry name" value="RRM_SF"/>
    <property type="match status" value="3"/>
</dbReference>
<dbReference type="EMBL" id="LK032692">
    <property type="protein sequence ID" value="CDY46970.1"/>
    <property type="molecule type" value="Genomic_DNA"/>
</dbReference>
<dbReference type="Proteomes" id="UP001295469">
    <property type="component" value="Chromosome A02"/>
</dbReference>
<dbReference type="AlphaFoldDB" id="A0A078I7S3"/>
<feature type="domain" description="RRM" evidence="6">
    <location>
        <begin position="247"/>
        <end position="329"/>
    </location>
</feature>
<keyword evidence="9" id="KW-1185">Reference proteome</keyword>
<evidence type="ECO:0000313" key="8">
    <source>
        <dbReference type="EMBL" id="CDY46970.1"/>
    </source>
</evidence>
<dbReference type="EMBL" id="HG994356">
    <property type="protein sequence ID" value="CAF2144769.1"/>
    <property type="molecule type" value="Genomic_DNA"/>
</dbReference>
<dbReference type="SMR" id="A0A078I7S3"/>
<feature type="domain" description="RRM" evidence="6">
    <location>
        <begin position="464"/>
        <end position="541"/>
    </location>
</feature>
<comment type="subcellular location">
    <subcellularLocation>
        <location evidence="1">Nucleus</location>
    </subcellularLocation>
</comment>
<dbReference type="GO" id="GO:0030619">
    <property type="term" value="F:U1 snRNA binding"/>
    <property type="evidence" value="ECO:0000318"/>
    <property type="project" value="GO_Central"/>
</dbReference>
<dbReference type="InterPro" id="IPR051183">
    <property type="entry name" value="U1_U11-U12_snRNP_70-35kDa"/>
</dbReference>
<dbReference type="PANTHER" id="PTHR13952:SF15">
    <property type="entry name" value="RRM DOMAIN-CONTAINING PROTEIN"/>
    <property type="match status" value="1"/>
</dbReference>
<accession>A0A078I7S3</accession>
<dbReference type="PANTHER" id="PTHR13952">
    <property type="entry name" value="U1 SMALL NUCLEAR RIBONUCLEOPROTEIN 70 KD"/>
    <property type="match status" value="1"/>
</dbReference>
<reference evidence="7" key="3">
    <citation type="submission" date="2021-01" db="EMBL/GenBank/DDBJ databases">
        <authorList>
            <consortium name="Genoscope - CEA"/>
            <person name="William W."/>
        </authorList>
    </citation>
    <scope>NUCLEOTIDE SEQUENCE</scope>
</reference>
<dbReference type="GO" id="GO:0071004">
    <property type="term" value="C:U2-type prespliceosome"/>
    <property type="evidence" value="ECO:0000318"/>
    <property type="project" value="GO_Central"/>
</dbReference>
<evidence type="ECO:0000313" key="7">
    <source>
        <dbReference type="EMBL" id="CAF2144769.1"/>
    </source>
</evidence>
<evidence type="ECO:0000256" key="2">
    <source>
        <dbReference type="ARBA" id="ARBA00023242"/>
    </source>
</evidence>
<dbReference type="Gramene" id="CDY46970">
    <property type="protein sequence ID" value="CDY46970"/>
    <property type="gene ID" value="GSBRNA2T00086454001"/>
</dbReference>
<evidence type="ECO:0000313" key="9">
    <source>
        <dbReference type="Proteomes" id="UP000028999"/>
    </source>
</evidence>
<feature type="domain" description="RRM" evidence="6">
    <location>
        <begin position="339"/>
        <end position="416"/>
    </location>
</feature>
<evidence type="ECO:0000259" key="6">
    <source>
        <dbReference type="PROSITE" id="PS50102"/>
    </source>
</evidence>
<name>A0A078I7S3_BRANA</name>
<dbReference type="SMART" id="SM00360">
    <property type="entry name" value="RRM"/>
    <property type="match status" value="4"/>
</dbReference>
<keyword evidence="2" id="KW-0539">Nucleus</keyword>
<reference evidence="8" key="2">
    <citation type="submission" date="2014-06" db="EMBL/GenBank/DDBJ databases">
        <authorList>
            <person name="Genoscope - CEA"/>
        </authorList>
    </citation>
    <scope>NUCLEOTIDE SEQUENCE</scope>
</reference>
<dbReference type="Pfam" id="PF00076">
    <property type="entry name" value="RRM_1"/>
    <property type="match status" value="4"/>
</dbReference>
<dbReference type="STRING" id="3708.A0A078I7S3"/>
<evidence type="ECO:0000256" key="1">
    <source>
        <dbReference type="ARBA" id="ARBA00004123"/>
    </source>
</evidence>
<dbReference type="GO" id="GO:0003729">
    <property type="term" value="F:mRNA binding"/>
    <property type="evidence" value="ECO:0000318"/>
    <property type="project" value="GO_Central"/>
</dbReference>
<dbReference type="GO" id="GO:0005685">
    <property type="term" value="C:U1 snRNP"/>
    <property type="evidence" value="ECO:0000318"/>
    <property type="project" value="GO_Central"/>
</dbReference>
<evidence type="ECO:0000256" key="3">
    <source>
        <dbReference type="PROSITE-ProRule" id="PRU00176"/>
    </source>
</evidence>